<dbReference type="SMART" id="SM00388">
    <property type="entry name" value="HisKA"/>
    <property type="match status" value="1"/>
</dbReference>
<evidence type="ECO:0000256" key="2">
    <source>
        <dbReference type="ARBA" id="ARBA00012438"/>
    </source>
</evidence>
<keyword evidence="3 7" id="KW-0597">Phosphoprotein</keyword>
<evidence type="ECO:0000256" key="4">
    <source>
        <dbReference type="ARBA" id="ARBA00022679"/>
    </source>
</evidence>
<dbReference type="CDD" id="cd00082">
    <property type="entry name" value="HisKA"/>
    <property type="match status" value="1"/>
</dbReference>
<dbReference type="EMBL" id="JH600070">
    <property type="protein sequence ID" value="EIJ42102.1"/>
    <property type="molecule type" value="Genomic_DNA"/>
</dbReference>
<dbReference type="SMART" id="SM00086">
    <property type="entry name" value="PAC"/>
    <property type="match status" value="1"/>
</dbReference>
<dbReference type="SUPFAM" id="SSF55874">
    <property type="entry name" value="ATPase domain of HSP90 chaperone/DNA topoisomerase II/histidine kinase"/>
    <property type="match status" value="1"/>
</dbReference>
<sequence>MFSCRQPTINIINELALHILERQQIGYALLDETLMLTHHNDMFALLLNKKDTQLLHQPLFTLIPHLESERQKLDEVAQAQVKEWQIKRFLGAHIDGYVNITIESGKAFGAMLLLTLTQINPPARGQKTNQDVARLTPLLVKYQQAEKALRKSETRFREIVEFSPVGIALTDINGNFIKVNQAFCNMIGYTEMEVLGKNNVLFTHSDDIEKQLLLRQKPLNTETQTYEKRYITKTGEIIWGSITTKLMYDEQGEVQCRLSIIVDITMRKQMEESLRQRSEELANLNIALEAAVHLKDEFLANMSHELRTPLNSILGLTESLQEGIFGVLNEKQLRYLQVINNSGQHLLSLINDILDLSKIETGLFELQFDNVSIDNICQLSLQLIRQQAHKKQLQINYYRDPKARFVYADERRIKQMLINLLTNAVKFTEKGGKIGLEVLSNIQQQTLTFTVWDTGIGIKHKNLDRLFKPFIQLDASLNRQYEGTGLGLAMVSRLASLHGGSVAVESEEGKGSRFSFTLNWRDSMLETPPPPPLTTRASNDIENSDIVDIKTSNAQTVLIAEDNLNNVLVIAEYLSNHGYQVIIAKTGIEALEKAEKSHPDIIIMDIQMPDMDGITAIERLRKCKEFQTIPIIVVTALAMKGDEERCLASGANLYLSKPMTLKKLHYAIETLLQA</sequence>
<comment type="catalytic activity">
    <reaction evidence="1">
        <text>ATP + protein L-histidine = ADP + protein N-phospho-L-histidine.</text>
        <dbReference type="EC" id="2.7.13.3"/>
    </reaction>
</comment>
<dbReference type="AlphaFoldDB" id="I3CEQ9"/>
<dbReference type="InterPro" id="IPR005467">
    <property type="entry name" value="His_kinase_dom"/>
</dbReference>
<feature type="domain" description="Response regulatory" evidence="9">
    <location>
        <begin position="556"/>
        <end position="672"/>
    </location>
</feature>
<dbReference type="InterPro" id="IPR001789">
    <property type="entry name" value="Sig_transdc_resp-reg_receiver"/>
</dbReference>
<dbReference type="GO" id="GO:0000155">
    <property type="term" value="F:phosphorelay sensor kinase activity"/>
    <property type="evidence" value="ECO:0007669"/>
    <property type="project" value="InterPro"/>
</dbReference>
<dbReference type="Pfam" id="PF02518">
    <property type="entry name" value="HATPase_c"/>
    <property type="match status" value="1"/>
</dbReference>
<dbReference type="Gene3D" id="3.30.565.10">
    <property type="entry name" value="Histidine kinase-like ATPase, C-terminal domain"/>
    <property type="match status" value="1"/>
</dbReference>
<dbReference type="InterPro" id="IPR036097">
    <property type="entry name" value="HisK_dim/P_sf"/>
</dbReference>
<dbReference type="InterPro" id="IPR035965">
    <property type="entry name" value="PAS-like_dom_sf"/>
</dbReference>
<dbReference type="PANTHER" id="PTHR43047:SF63">
    <property type="entry name" value="HISTIDINE KINASE"/>
    <property type="match status" value="1"/>
</dbReference>
<dbReference type="InterPro" id="IPR004358">
    <property type="entry name" value="Sig_transdc_His_kin-like_C"/>
</dbReference>
<dbReference type="PROSITE" id="PS50109">
    <property type="entry name" value="HIS_KIN"/>
    <property type="match status" value="1"/>
</dbReference>
<dbReference type="InterPro" id="IPR003661">
    <property type="entry name" value="HisK_dim/P_dom"/>
</dbReference>
<dbReference type="PANTHER" id="PTHR43047">
    <property type="entry name" value="TWO-COMPONENT HISTIDINE PROTEIN KINASE"/>
    <property type="match status" value="1"/>
</dbReference>
<dbReference type="PRINTS" id="PR00344">
    <property type="entry name" value="BCTRLSENSOR"/>
</dbReference>
<dbReference type="SMART" id="SM00091">
    <property type="entry name" value="PAS"/>
    <property type="match status" value="2"/>
</dbReference>
<dbReference type="SUPFAM" id="SSF52172">
    <property type="entry name" value="CheY-like"/>
    <property type="match status" value="1"/>
</dbReference>
<dbReference type="CDD" id="cd16922">
    <property type="entry name" value="HATPase_EvgS-ArcB-TorS-like"/>
    <property type="match status" value="1"/>
</dbReference>
<feature type="modified residue" description="4-aspartylphosphate" evidence="7">
    <location>
        <position position="605"/>
    </location>
</feature>
<dbReference type="Gene3D" id="1.10.287.130">
    <property type="match status" value="1"/>
</dbReference>
<dbReference type="SMART" id="SM00387">
    <property type="entry name" value="HATPase_c"/>
    <property type="match status" value="1"/>
</dbReference>
<dbReference type="HOGENOM" id="CLU_000445_114_15_6"/>
<dbReference type="InterPro" id="IPR003594">
    <property type="entry name" value="HATPase_dom"/>
</dbReference>
<dbReference type="InterPro" id="IPR000014">
    <property type="entry name" value="PAS"/>
</dbReference>
<dbReference type="SUPFAM" id="SSF47384">
    <property type="entry name" value="Homodimeric domain of signal transducing histidine kinase"/>
    <property type="match status" value="1"/>
</dbReference>
<dbReference type="SUPFAM" id="SSF55785">
    <property type="entry name" value="PYP-like sensor domain (PAS domain)"/>
    <property type="match status" value="1"/>
</dbReference>
<dbReference type="InterPro" id="IPR000700">
    <property type="entry name" value="PAS-assoc_C"/>
</dbReference>
<reference evidence="12 13" key="1">
    <citation type="submission" date="2011-11" db="EMBL/GenBank/DDBJ databases">
        <title>Improved High-Quality Draft sequence of Beggiatoa alba B18lD.</title>
        <authorList>
            <consortium name="US DOE Joint Genome Institute"/>
            <person name="Lucas S."/>
            <person name="Han J."/>
            <person name="Lapidus A."/>
            <person name="Cheng J.-F."/>
            <person name="Goodwin L."/>
            <person name="Pitluck S."/>
            <person name="Peters L."/>
            <person name="Mikhailova N."/>
            <person name="Held B."/>
            <person name="Detter J.C."/>
            <person name="Han C."/>
            <person name="Tapia R."/>
            <person name="Land M."/>
            <person name="Hauser L."/>
            <person name="Kyrpides N."/>
            <person name="Ivanova N."/>
            <person name="Pagani I."/>
            <person name="Samuel K."/>
            <person name="Teske A."/>
            <person name="Mueller J."/>
            <person name="Woyke T."/>
        </authorList>
    </citation>
    <scope>NUCLEOTIDE SEQUENCE [LARGE SCALE GENOMIC DNA]</scope>
    <source>
        <strain evidence="12 13">B18LD</strain>
    </source>
</reference>
<evidence type="ECO:0000313" key="12">
    <source>
        <dbReference type="EMBL" id="EIJ42102.1"/>
    </source>
</evidence>
<accession>I3CEQ9</accession>
<keyword evidence="13" id="KW-1185">Reference proteome</keyword>
<dbReference type="eggNOG" id="COG2205">
    <property type="taxonomic scope" value="Bacteria"/>
</dbReference>
<dbReference type="Pfam" id="PF13426">
    <property type="entry name" value="PAS_9"/>
    <property type="match status" value="1"/>
</dbReference>
<dbReference type="InterPro" id="IPR036890">
    <property type="entry name" value="HATPase_C_sf"/>
</dbReference>
<dbReference type="PROSITE" id="PS50110">
    <property type="entry name" value="RESPONSE_REGULATORY"/>
    <property type="match status" value="1"/>
</dbReference>
<dbReference type="EC" id="2.7.13.3" evidence="2"/>
<dbReference type="InterPro" id="IPR001610">
    <property type="entry name" value="PAC"/>
</dbReference>
<dbReference type="Pfam" id="PF00512">
    <property type="entry name" value="HisKA"/>
    <property type="match status" value="1"/>
</dbReference>
<dbReference type="Gene3D" id="3.40.50.2300">
    <property type="match status" value="1"/>
</dbReference>
<dbReference type="NCBIfam" id="TIGR00229">
    <property type="entry name" value="sensory_box"/>
    <property type="match status" value="1"/>
</dbReference>
<dbReference type="InterPro" id="IPR011006">
    <property type="entry name" value="CheY-like_superfamily"/>
</dbReference>
<dbReference type="GO" id="GO:0005886">
    <property type="term" value="C:plasma membrane"/>
    <property type="evidence" value="ECO:0007669"/>
    <property type="project" value="TreeGrafter"/>
</dbReference>
<evidence type="ECO:0000256" key="7">
    <source>
        <dbReference type="PROSITE-ProRule" id="PRU00169"/>
    </source>
</evidence>
<keyword evidence="5" id="KW-0418">Kinase</keyword>
<evidence type="ECO:0000259" key="8">
    <source>
        <dbReference type="PROSITE" id="PS50109"/>
    </source>
</evidence>
<proteinExistence type="predicted"/>
<dbReference type="GO" id="GO:0009927">
    <property type="term" value="F:histidine phosphotransfer kinase activity"/>
    <property type="evidence" value="ECO:0007669"/>
    <property type="project" value="TreeGrafter"/>
</dbReference>
<dbReference type="SMART" id="SM00448">
    <property type="entry name" value="REC"/>
    <property type="match status" value="1"/>
</dbReference>
<dbReference type="Proteomes" id="UP000005744">
    <property type="component" value="Unassembled WGS sequence"/>
</dbReference>
<dbReference type="PROSITE" id="PS50112">
    <property type="entry name" value="PAS"/>
    <property type="match status" value="1"/>
</dbReference>
<dbReference type="FunFam" id="3.30.565.10:FF:000010">
    <property type="entry name" value="Sensor histidine kinase RcsC"/>
    <property type="match status" value="1"/>
</dbReference>
<dbReference type="FunFam" id="1.10.287.130:FF:000145">
    <property type="entry name" value="Sensory transduction histidine kinase"/>
    <property type="match status" value="1"/>
</dbReference>
<evidence type="ECO:0000259" key="11">
    <source>
        <dbReference type="PROSITE" id="PS50113"/>
    </source>
</evidence>
<evidence type="ECO:0000259" key="9">
    <source>
        <dbReference type="PROSITE" id="PS50110"/>
    </source>
</evidence>
<evidence type="ECO:0000256" key="6">
    <source>
        <dbReference type="ARBA" id="ARBA00023012"/>
    </source>
</evidence>
<dbReference type="Pfam" id="PF00072">
    <property type="entry name" value="Response_reg"/>
    <property type="match status" value="1"/>
</dbReference>
<feature type="domain" description="PAS" evidence="10">
    <location>
        <begin position="152"/>
        <end position="222"/>
    </location>
</feature>
<protein>
    <recommendedName>
        <fullName evidence="2">histidine kinase</fullName>
        <ecNumber evidence="2">2.7.13.3</ecNumber>
    </recommendedName>
</protein>
<dbReference type="PROSITE" id="PS50113">
    <property type="entry name" value="PAC"/>
    <property type="match status" value="1"/>
</dbReference>
<feature type="domain" description="Histidine kinase" evidence="8">
    <location>
        <begin position="301"/>
        <end position="522"/>
    </location>
</feature>
<evidence type="ECO:0000313" key="13">
    <source>
        <dbReference type="Proteomes" id="UP000005744"/>
    </source>
</evidence>
<keyword evidence="4" id="KW-0808">Transferase</keyword>
<dbReference type="STRING" id="395493.BegalDRAFT_1200"/>
<gene>
    <name evidence="12" type="ORF">BegalDRAFT_1200</name>
</gene>
<dbReference type="RefSeq" id="WP_002684710.1">
    <property type="nucleotide sequence ID" value="NZ_JH600070.1"/>
</dbReference>
<evidence type="ECO:0000256" key="5">
    <source>
        <dbReference type="ARBA" id="ARBA00022777"/>
    </source>
</evidence>
<keyword evidence="6" id="KW-0902">Two-component regulatory system</keyword>
<dbReference type="Gene3D" id="3.30.450.20">
    <property type="entry name" value="PAS domain"/>
    <property type="match status" value="1"/>
</dbReference>
<evidence type="ECO:0000256" key="3">
    <source>
        <dbReference type="ARBA" id="ARBA00022553"/>
    </source>
</evidence>
<evidence type="ECO:0000256" key="1">
    <source>
        <dbReference type="ARBA" id="ARBA00000085"/>
    </source>
</evidence>
<name>I3CEQ9_9GAMM</name>
<feature type="domain" description="PAC" evidence="11">
    <location>
        <begin position="224"/>
        <end position="276"/>
    </location>
</feature>
<organism evidence="12 13">
    <name type="scientific">Beggiatoa alba B18LD</name>
    <dbReference type="NCBI Taxonomy" id="395493"/>
    <lineage>
        <taxon>Bacteria</taxon>
        <taxon>Pseudomonadati</taxon>
        <taxon>Pseudomonadota</taxon>
        <taxon>Gammaproteobacteria</taxon>
        <taxon>Thiotrichales</taxon>
        <taxon>Thiotrichaceae</taxon>
        <taxon>Beggiatoa</taxon>
    </lineage>
</organism>
<dbReference type="CDD" id="cd00130">
    <property type="entry name" value="PAS"/>
    <property type="match status" value="1"/>
</dbReference>
<evidence type="ECO:0000259" key="10">
    <source>
        <dbReference type="PROSITE" id="PS50112"/>
    </source>
</evidence>